<gene>
    <name evidence="1" type="ORF">GCM10010971_06650</name>
</gene>
<dbReference type="Proteomes" id="UP000621859">
    <property type="component" value="Unassembled WGS sequence"/>
</dbReference>
<reference evidence="2" key="1">
    <citation type="journal article" date="2019" name="Int. J. Syst. Evol. Microbiol.">
        <title>The Global Catalogue of Microorganisms (GCM) 10K type strain sequencing project: providing services to taxonomists for standard genome sequencing and annotation.</title>
        <authorList>
            <consortium name="The Broad Institute Genomics Platform"/>
            <consortium name="The Broad Institute Genome Sequencing Center for Infectious Disease"/>
            <person name="Wu L."/>
            <person name="Ma J."/>
        </authorList>
    </citation>
    <scope>NUCLEOTIDE SEQUENCE [LARGE SCALE GENOMIC DNA]</scope>
    <source>
        <strain evidence="2">CGMCC 1.8860</strain>
    </source>
</reference>
<comment type="caution">
    <text evidence="1">The sequence shown here is derived from an EMBL/GenBank/DDBJ whole genome shotgun (WGS) entry which is preliminary data.</text>
</comment>
<dbReference type="EMBL" id="BMLY01000001">
    <property type="protein sequence ID" value="GGP24846.1"/>
    <property type="molecule type" value="Genomic_DNA"/>
</dbReference>
<organism evidence="1 2">
    <name type="scientific">Silvimonas amylolytica</name>
    <dbReference type="NCBI Taxonomy" id="449663"/>
    <lineage>
        <taxon>Bacteria</taxon>
        <taxon>Pseudomonadati</taxon>
        <taxon>Pseudomonadota</taxon>
        <taxon>Betaproteobacteria</taxon>
        <taxon>Neisseriales</taxon>
        <taxon>Chitinibacteraceae</taxon>
        <taxon>Silvimonas</taxon>
    </lineage>
</organism>
<protein>
    <recommendedName>
        <fullName evidence="3">Lipoprotein</fullName>
    </recommendedName>
</protein>
<evidence type="ECO:0008006" key="3">
    <source>
        <dbReference type="Google" id="ProtNLM"/>
    </source>
</evidence>
<sequence>MRYLTMLVMSCTVTACGGLLSPDGLAHVYHSATESLASLTTSASGRQTSAQPVVPYLPLKEVCITSNEQVAIPDFVPALRQLLDDYGLVSRVYARGTTPHGCAELTYTAMLRPVQQIQSTRIPPTLASASLTLRRDGTLLSAASFEEHSPTDDWRDTVTRLAQLVDTLLSGKQSPLVTCVYGDHCAALAYEQTP</sequence>
<proteinExistence type="predicted"/>
<keyword evidence="2" id="KW-1185">Reference proteome</keyword>
<dbReference type="PROSITE" id="PS51257">
    <property type="entry name" value="PROKAR_LIPOPROTEIN"/>
    <property type="match status" value="1"/>
</dbReference>
<evidence type="ECO:0000313" key="1">
    <source>
        <dbReference type="EMBL" id="GGP24846.1"/>
    </source>
</evidence>
<accession>A0ABQ2PHY3</accession>
<evidence type="ECO:0000313" key="2">
    <source>
        <dbReference type="Proteomes" id="UP000621859"/>
    </source>
</evidence>
<name>A0ABQ2PHY3_9NEIS</name>